<dbReference type="Pfam" id="PF07654">
    <property type="entry name" value="C1-set"/>
    <property type="match status" value="1"/>
</dbReference>
<evidence type="ECO:0000313" key="5">
    <source>
        <dbReference type="EMBL" id="KAB5543528.1"/>
    </source>
</evidence>
<keyword evidence="2" id="KW-0472">Membrane</keyword>
<dbReference type="InterPro" id="IPR003597">
    <property type="entry name" value="Ig_C1-set"/>
</dbReference>
<dbReference type="InterPro" id="IPR013783">
    <property type="entry name" value="Ig-like_fold"/>
</dbReference>
<keyword evidence="3" id="KW-0732">Signal</keyword>
<dbReference type="Proteomes" id="UP000327468">
    <property type="component" value="Chromosome 17"/>
</dbReference>
<feature type="domain" description="Ig-like" evidence="4">
    <location>
        <begin position="78"/>
        <end position="184"/>
    </location>
</feature>
<keyword evidence="1" id="KW-0393">Immunoglobulin domain</keyword>
<feature type="signal peptide" evidence="3">
    <location>
        <begin position="1"/>
        <end position="42"/>
    </location>
</feature>
<proteinExistence type="predicted"/>
<dbReference type="EMBL" id="VFJC01000018">
    <property type="protein sequence ID" value="KAB5543528.1"/>
    <property type="molecule type" value="Genomic_DNA"/>
</dbReference>
<keyword evidence="2" id="KW-0812">Transmembrane</keyword>
<dbReference type="PROSITE" id="PS00290">
    <property type="entry name" value="IG_MHC"/>
    <property type="match status" value="1"/>
</dbReference>
<accession>A0A5N5LLT5</accession>
<dbReference type="InterPro" id="IPR007110">
    <property type="entry name" value="Ig-like_dom"/>
</dbReference>
<evidence type="ECO:0000259" key="4">
    <source>
        <dbReference type="PROSITE" id="PS50835"/>
    </source>
</evidence>
<dbReference type="SMART" id="SM00407">
    <property type="entry name" value="IGc1"/>
    <property type="match status" value="1"/>
</dbReference>
<feature type="chain" id="PRO_5024388541" description="Ig-like domain-containing protein" evidence="3">
    <location>
        <begin position="43"/>
        <end position="275"/>
    </location>
</feature>
<dbReference type="PANTHER" id="PTHR23411">
    <property type="entry name" value="TAPASIN"/>
    <property type="match status" value="1"/>
</dbReference>
<dbReference type="Gene3D" id="2.60.40.10">
    <property type="entry name" value="Immunoglobulins"/>
    <property type="match status" value="1"/>
</dbReference>
<evidence type="ECO:0000256" key="1">
    <source>
        <dbReference type="ARBA" id="ARBA00023319"/>
    </source>
</evidence>
<dbReference type="InterPro" id="IPR036179">
    <property type="entry name" value="Ig-like_dom_sf"/>
</dbReference>
<keyword evidence="2" id="KW-1133">Transmembrane helix</keyword>
<evidence type="ECO:0000256" key="3">
    <source>
        <dbReference type="SAM" id="SignalP"/>
    </source>
</evidence>
<evidence type="ECO:0000313" key="6">
    <source>
        <dbReference type="Proteomes" id="UP000327468"/>
    </source>
</evidence>
<reference evidence="5 6" key="1">
    <citation type="submission" date="2019-06" db="EMBL/GenBank/DDBJ databases">
        <title>A chromosome-scale genome assembly of the striped catfish, Pangasianodon hypophthalmus.</title>
        <authorList>
            <person name="Wen M."/>
            <person name="Zahm M."/>
            <person name="Roques C."/>
            <person name="Cabau C."/>
            <person name="Klopp C."/>
            <person name="Donnadieu C."/>
            <person name="Jouanno E."/>
            <person name="Avarre J.-C."/>
            <person name="Campet M."/>
            <person name="Ha T.T.T."/>
            <person name="Dugue R."/>
            <person name="Lampietro C."/>
            <person name="Louis A."/>
            <person name="Herpin A."/>
            <person name="Echchiki A."/>
            <person name="Berthelot C."/>
            <person name="Parey E."/>
            <person name="Roest-Crollius H."/>
            <person name="Braasch I."/>
            <person name="Postlethwait J."/>
            <person name="Bobe J."/>
            <person name="Montfort J."/>
            <person name="Bouchez O."/>
            <person name="Begum T."/>
            <person name="Schartl M."/>
            <person name="Guiguen Y."/>
        </authorList>
    </citation>
    <scope>NUCLEOTIDE SEQUENCE [LARGE SCALE GENOMIC DNA]</scope>
    <source>
        <strain evidence="5 6">Indonesia</strain>
        <tissue evidence="5">Blood</tissue>
    </source>
</reference>
<comment type="caution">
    <text evidence="5">The sequence shown here is derived from an EMBL/GenBank/DDBJ whole genome shotgun (WGS) entry which is preliminary data.</text>
</comment>
<dbReference type="PROSITE" id="PS50835">
    <property type="entry name" value="IG_LIKE"/>
    <property type="match status" value="1"/>
</dbReference>
<sequence length="275" mass="30370">MFTTAKDAYRVHILQCEMESIRKCSFVCFVWMLLLFPSAIKTQNCTELNTTQTVHLGMSITVKCVIEKRIFIHVIASPSVTVSCVKGPDGAPTVVCTSESFYPDDLEQVWLRDGEKNISYSNTSHTFVYEGNRNTSDRNFRKNTDGSYNLTSYLHLASPTAQKVMYCCWVNHSTLSQPITVNISSTECTEREKALAGLFSAVAGSSCGVMAGIGLILCSYQCLRRRRNLQSPVGASPLPELVYHSAAQTQVYSTLGNHRPVPCKINGSRATSPSL</sequence>
<gene>
    <name evidence="5" type="ORF">PHYPO_G00080200</name>
</gene>
<protein>
    <recommendedName>
        <fullName evidence="4">Ig-like domain-containing protein</fullName>
    </recommendedName>
</protein>
<dbReference type="InterPro" id="IPR050380">
    <property type="entry name" value="Immune_Resp_Modulators"/>
</dbReference>
<name>A0A5N5LLT5_PANHP</name>
<dbReference type="SUPFAM" id="SSF48726">
    <property type="entry name" value="Immunoglobulin"/>
    <property type="match status" value="1"/>
</dbReference>
<dbReference type="InterPro" id="IPR003006">
    <property type="entry name" value="Ig/MHC_CS"/>
</dbReference>
<keyword evidence="6" id="KW-1185">Reference proteome</keyword>
<organism evidence="5 6">
    <name type="scientific">Pangasianodon hypophthalmus</name>
    <name type="common">Striped catfish</name>
    <name type="synonym">Helicophagus hypophthalmus</name>
    <dbReference type="NCBI Taxonomy" id="310915"/>
    <lineage>
        <taxon>Eukaryota</taxon>
        <taxon>Metazoa</taxon>
        <taxon>Chordata</taxon>
        <taxon>Craniata</taxon>
        <taxon>Vertebrata</taxon>
        <taxon>Euteleostomi</taxon>
        <taxon>Actinopterygii</taxon>
        <taxon>Neopterygii</taxon>
        <taxon>Teleostei</taxon>
        <taxon>Ostariophysi</taxon>
        <taxon>Siluriformes</taxon>
        <taxon>Pangasiidae</taxon>
        <taxon>Pangasianodon</taxon>
    </lineage>
</organism>
<feature type="transmembrane region" description="Helical" evidence="2">
    <location>
        <begin position="194"/>
        <end position="218"/>
    </location>
</feature>
<dbReference type="AlphaFoldDB" id="A0A5N5LLT5"/>
<evidence type="ECO:0000256" key="2">
    <source>
        <dbReference type="SAM" id="Phobius"/>
    </source>
</evidence>